<evidence type="ECO:0000256" key="4">
    <source>
        <dbReference type="PROSITE-ProRule" id="PRU00335"/>
    </source>
</evidence>
<accession>A0ABP8BKH8</accession>
<feature type="domain" description="HTH tetR-type" evidence="5">
    <location>
        <begin position="17"/>
        <end position="76"/>
    </location>
</feature>
<dbReference type="PRINTS" id="PR00455">
    <property type="entry name" value="HTHTETR"/>
</dbReference>
<dbReference type="RefSeq" id="WP_344923032.1">
    <property type="nucleotide sequence ID" value="NZ_BAABAQ010000019.1"/>
</dbReference>
<protein>
    <submittedName>
        <fullName evidence="6">TetR/AcrR family transcriptional regulator</fullName>
    </submittedName>
</protein>
<evidence type="ECO:0000313" key="6">
    <source>
        <dbReference type="EMBL" id="GAA4208863.1"/>
    </source>
</evidence>
<keyword evidence="1" id="KW-0805">Transcription regulation</keyword>
<comment type="caution">
    <text evidence="6">The sequence shown here is derived from an EMBL/GenBank/DDBJ whole genome shotgun (WGS) entry which is preliminary data.</text>
</comment>
<evidence type="ECO:0000256" key="3">
    <source>
        <dbReference type="ARBA" id="ARBA00023163"/>
    </source>
</evidence>
<dbReference type="Proteomes" id="UP001501251">
    <property type="component" value="Unassembled WGS sequence"/>
</dbReference>
<dbReference type="Pfam" id="PF00440">
    <property type="entry name" value="TetR_N"/>
    <property type="match status" value="1"/>
</dbReference>
<keyword evidence="7" id="KW-1185">Reference proteome</keyword>
<keyword evidence="2 4" id="KW-0238">DNA-binding</keyword>
<dbReference type="InterPro" id="IPR050109">
    <property type="entry name" value="HTH-type_TetR-like_transc_reg"/>
</dbReference>
<feature type="DNA-binding region" description="H-T-H motif" evidence="4">
    <location>
        <begin position="39"/>
        <end position="58"/>
    </location>
</feature>
<dbReference type="Pfam" id="PF21597">
    <property type="entry name" value="TetR_C_43"/>
    <property type="match status" value="1"/>
</dbReference>
<dbReference type="PANTHER" id="PTHR30055:SF234">
    <property type="entry name" value="HTH-TYPE TRANSCRIPTIONAL REGULATOR BETI"/>
    <property type="match status" value="1"/>
</dbReference>
<sequence length="200" mass="21516">MTGTPHIAQRPRRADGQRNYDAILAAARKAFEADGSEASLENIAAQAGVAIGTLYRHFPSRASLVEAATRDGLADLVTHAERLASSPDPLRALSEWMEQAVRHFSTFRGLVGILAQSMYDEGTPSHAMCSAMHHGGADLLRAAQAAGLVRADLTPDELFDLLSGAAWVREQSLPSSSGRDGSPRFLRLVLEGITTRDREP</sequence>
<dbReference type="SUPFAM" id="SSF46689">
    <property type="entry name" value="Homeodomain-like"/>
    <property type="match status" value="1"/>
</dbReference>
<keyword evidence="3" id="KW-0804">Transcription</keyword>
<evidence type="ECO:0000256" key="2">
    <source>
        <dbReference type="ARBA" id="ARBA00023125"/>
    </source>
</evidence>
<evidence type="ECO:0000313" key="7">
    <source>
        <dbReference type="Proteomes" id="UP001501251"/>
    </source>
</evidence>
<dbReference type="Gene3D" id="1.10.357.10">
    <property type="entry name" value="Tetracycline Repressor, domain 2"/>
    <property type="match status" value="1"/>
</dbReference>
<reference evidence="7" key="1">
    <citation type="journal article" date="2019" name="Int. J. Syst. Evol. Microbiol.">
        <title>The Global Catalogue of Microorganisms (GCM) 10K type strain sequencing project: providing services to taxonomists for standard genome sequencing and annotation.</title>
        <authorList>
            <consortium name="The Broad Institute Genomics Platform"/>
            <consortium name="The Broad Institute Genome Sequencing Center for Infectious Disease"/>
            <person name="Wu L."/>
            <person name="Ma J."/>
        </authorList>
    </citation>
    <scope>NUCLEOTIDE SEQUENCE [LARGE SCALE GENOMIC DNA]</scope>
    <source>
        <strain evidence="7">JCM 17388</strain>
    </source>
</reference>
<name>A0ABP8BKH8_9ACTN</name>
<proteinExistence type="predicted"/>
<dbReference type="PANTHER" id="PTHR30055">
    <property type="entry name" value="HTH-TYPE TRANSCRIPTIONAL REGULATOR RUTR"/>
    <property type="match status" value="1"/>
</dbReference>
<dbReference type="EMBL" id="BAABAQ010000019">
    <property type="protein sequence ID" value="GAA4208863.1"/>
    <property type="molecule type" value="Genomic_DNA"/>
</dbReference>
<evidence type="ECO:0000259" key="5">
    <source>
        <dbReference type="PROSITE" id="PS50977"/>
    </source>
</evidence>
<dbReference type="InterPro" id="IPR009057">
    <property type="entry name" value="Homeodomain-like_sf"/>
</dbReference>
<dbReference type="InterPro" id="IPR001647">
    <property type="entry name" value="HTH_TetR"/>
</dbReference>
<dbReference type="SUPFAM" id="SSF48498">
    <property type="entry name" value="Tetracyclin repressor-like, C-terminal domain"/>
    <property type="match status" value="1"/>
</dbReference>
<gene>
    <name evidence="6" type="ORF">GCM10022252_74620</name>
</gene>
<dbReference type="InterPro" id="IPR049445">
    <property type="entry name" value="TetR_SbtR-like_C"/>
</dbReference>
<organism evidence="6 7">
    <name type="scientific">Streptosporangium oxazolinicum</name>
    <dbReference type="NCBI Taxonomy" id="909287"/>
    <lineage>
        <taxon>Bacteria</taxon>
        <taxon>Bacillati</taxon>
        <taxon>Actinomycetota</taxon>
        <taxon>Actinomycetes</taxon>
        <taxon>Streptosporangiales</taxon>
        <taxon>Streptosporangiaceae</taxon>
        <taxon>Streptosporangium</taxon>
    </lineage>
</organism>
<dbReference type="InterPro" id="IPR036271">
    <property type="entry name" value="Tet_transcr_reg_TetR-rel_C_sf"/>
</dbReference>
<dbReference type="PROSITE" id="PS50977">
    <property type="entry name" value="HTH_TETR_2"/>
    <property type="match status" value="1"/>
</dbReference>
<evidence type="ECO:0000256" key="1">
    <source>
        <dbReference type="ARBA" id="ARBA00023015"/>
    </source>
</evidence>